<dbReference type="RefSeq" id="XP_005786893.1">
    <property type="nucleotide sequence ID" value="XM_005786836.1"/>
</dbReference>
<dbReference type="KEGG" id="ehx:EMIHUDRAFT_228648"/>
<organism evidence="2 3">
    <name type="scientific">Emiliania huxleyi (strain CCMP1516)</name>
    <dbReference type="NCBI Taxonomy" id="280463"/>
    <lineage>
        <taxon>Eukaryota</taxon>
        <taxon>Haptista</taxon>
        <taxon>Haptophyta</taxon>
        <taxon>Prymnesiophyceae</taxon>
        <taxon>Isochrysidales</taxon>
        <taxon>Noelaerhabdaceae</taxon>
        <taxon>Emiliania</taxon>
    </lineage>
</organism>
<sequence>MEAFEWTDAPRPAQQPRKRLSDDTAFAPLSQLDSGQFKCYLRALIPLSGGSSPSRDEAARSWSGDYCGDYCASRVFAAAWRDDTRTLASGLACRSVRDGHYGHLCM</sequence>
<reference evidence="3" key="1">
    <citation type="journal article" date="2013" name="Nature">
        <title>Pan genome of the phytoplankton Emiliania underpins its global distribution.</title>
        <authorList>
            <person name="Read B.A."/>
            <person name="Kegel J."/>
            <person name="Klute M.J."/>
            <person name="Kuo A."/>
            <person name="Lefebvre S.C."/>
            <person name="Maumus F."/>
            <person name="Mayer C."/>
            <person name="Miller J."/>
            <person name="Monier A."/>
            <person name="Salamov A."/>
            <person name="Young J."/>
            <person name="Aguilar M."/>
            <person name="Claverie J.M."/>
            <person name="Frickenhaus S."/>
            <person name="Gonzalez K."/>
            <person name="Herman E.K."/>
            <person name="Lin Y.C."/>
            <person name="Napier J."/>
            <person name="Ogata H."/>
            <person name="Sarno A.F."/>
            <person name="Shmutz J."/>
            <person name="Schroeder D."/>
            <person name="de Vargas C."/>
            <person name="Verret F."/>
            <person name="von Dassow P."/>
            <person name="Valentin K."/>
            <person name="Van de Peer Y."/>
            <person name="Wheeler G."/>
            <person name="Dacks J.B."/>
            <person name="Delwiche C.F."/>
            <person name="Dyhrman S.T."/>
            <person name="Glockner G."/>
            <person name="John U."/>
            <person name="Richards T."/>
            <person name="Worden A.Z."/>
            <person name="Zhang X."/>
            <person name="Grigoriev I.V."/>
            <person name="Allen A.E."/>
            <person name="Bidle K."/>
            <person name="Borodovsky M."/>
            <person name="Bowler C."/>
            <person name="Brownlee C."/>
            <person name="Cock J.M."/>
            <person name="Elias M."/>
            <person name="Gladyshev V.N."/>
            <person name="Groth M."/>
            <person name="Guda C."/>
            <person name="Hadaegh A."/>
            <person name="Iglesias-Rodriguez M.D."/>
            <person name="Jenkins J."/>
            <person name="Jones B.M."/>
            <person name="Lawson T."/>
            <person name="Leese F."/>
            <person name="Lindquist E."/>
            <person name="Lobanov A."/>
            <person name="Lomsadze A."/>
            <person name="Malik S.B."/>
            <person name="Marsh M.E."/>
            <person name="Mackinder L."/>
            <person name="Mock T."/>
            <person name="Mueller-Roeber B."/>
            <person name="Pagarete A."/>
            <person name="Parker M."/>
            <person name="Probert I."/>
            <person name="Quesneville H."/>
            <person name="Raines C."/>
            <person name="Rensing S.A."/>
            <person name="Riano-Pachon D.M."/>
            <person name="Richier S."/>
            <person name="Rokitta S."/>
            <person name="Shiraiwa Y."/>
            <person name="Soanes D.M."/>
            <person name="van der Giezen M."/>
            <person name="Wahlund T.M."/>
            <person name="Williams B."/>
            <person name="Wilson W."/>
            <person name="Wolfe G."/>
            <person name="Wurch L.L."/>
        </authorList>
    </citation>
    <scope>NUCLEOTIDE SEQUENCE</scope>
</reference>
<dbReference type="AlphaFoldDB" id="A0A0D3KFC9"/>
<feature type="region of interest" description="Disordered" evidence="1">
    <location>
        <begin position="1"/>
        <end position="22"/>
    </location>
</feature>
<dbReference type="Proteomes" id="UP000013827">
    <property type="component" value="Unassembled WGS sequence"/>
</dbReference>
<accession>A0A0D3KFC9</accession>
<keyword evidence="3" id="KW-1185">Reference proteome</keyword>
<dbReference type="PaxDb" id="2903-EOD34464"/>
<evidence type="ECO:0000256" key="1">
    <source>
        <dbReference type="SAM" id="MobiDB-lite"/>
    </source>
</evidence>
<dbReference type="GeneID" id="17279734"/>
<dbReference type="EnsemblProtists" id="EOD34464">
    <property type="protein sequence ID" value="EOD34464"/>
    <property type="gene ID" value="EMIHUDRAFT_228648"/>
</dbReference>
<evidence type="ECO:0000313" key="2">
    <source>
        <dbReference type="EnsemblProtists" id="EOD34464"/>
    </source>
</evidence>
<proteinExistence type="predicted"/>
<dbReference type="HOGENOM" id="CLU_2228277_0_0_1"/>
<name>A0A0D3KFC9_EMIH1</name>
<evidence type="ECO:0000313" key="3">
    <source>
        <dbReference type="Proteomes" id="UP000013827"/>
    </source>
</evidence>
<protein>
    <submittedName>
        <fullName evidence="2">Uncharacterized protein</fullName>
    </submittedName>
</protein>
<reference evidence="2" key="2">
    <citation type="submission" date="2024-10" db="UniProtKB">
        <authorList>
            <consortium name="EnsemblProtists"/>
        </authorList>
    </citation>
    <scope>IDENTIFICATION</scope>
</reference>